<dbReference type="InterPro" id="IPR036866">
    <property type="entry name" value="RibonucZ/Hydroxyglut_hydro"/>
</dbReference>
<dbReference type="Pfam" id="PF13691">
    <property type="entry name" value="Lactamase_B_4"/>
    <property type="match status" value="1"/>
</dbReference>
<feature type="region of interest" description="Disordered" evidence="11">
    <location>
        <begin position="286"/>
        <end position="319"/>
    </location>
</feature>
<dbReference type="Proteomes" id="UP000469558">
    <property type="component" value="Unassembled WGS sequence"/>
</dbReference>
<keyword evidence="7" id="KW-0479">Metal-binding</keyword>
<feature type="compositionally biased region" description="Basic and acidic residues" evidence="11">
    <location>
        <begin position="198"/>
        <end position="210"/>
    </location>
</feature>
<evidence type="ECO:0000256" key="3">
    <source>
        <dbReference type="ARBA" id="ARBA00007823"/>
    </source>
</evidence>
<evidence type="ECO:0000256" key="8">
    <source>
        <dbReference type="ARBA" id="ARBA00022759"/>
    </source>
</evidence>
<comment type="similarity">
    <text evidence="3">Belongs to the RNase Z family.</text>
</comment>
<gene>
    <name evidence="13" type="primary">trz1</name>
    <name evidence="13" type="ORF">LSUE1_G000057</name>
</gene>
<dbReference type="OrthoDB" id="527344at2759"/>
<evidence type="ECO:0000256" key="6">
    <source>
        <dbReference type="ARBA" id="ARBA00022722"/>
    </source>
</evidence>
<evidence type="ECO:0000313" key="13">
    <source>
        <dbReference type="EMBL" id="TVY85552.1"/>
    </source>
</evidence>
<dbReference type="GO" id="GO:0042781">
    <property type="term" value="F:3'-tRNA processing endoribonuclease activity"/>
    <property type="evidence" value="ECO:0007669"/>
    <property type="project" value="UniProtKB-EC"/>
</dbReference>
<evidence type="ECO:0000256" key="10">
    <source>
        <dbReference type="ARBA" id="ARBA00022833"/>
    </source>
</evidence>
<dbReference type="InterPro" id="IPR027794">
    <property type="entry name" value="tRNase_Z_dom"/>
</dbReference>
<dbReference type="InterPro" id="IPR047151">
    <property type="entry name" value="RNZ2-like"/>
</dbReference>
<proteinExistence type="inferred from homology"/>
<evidence type="ECO:0000259" key="12">
    <source>
        <dbReference type="SMART" id="SM00849"/>
    </source>
</evidence>
<feature type="domain" description="Metallo-beta-lactamase" evidence="12">
    <location>
        <begin position="666"/>
        <end position="868"/>
    </location>
</feature>
<dbReference type="EC" id="3.1.26.11" evidence="4"/>
<evidence type="ECO:0000256" key="11">
    <source>
        <dbReference type="SAM" id="MobiDB-lite"/>
    </source>
</evidence>
<protein>
    <recommendedName>
        <fullName evidence="4">ribonuclease Z</fullName>
        <ecNumber evidence="4">3.1.26.11</ecNumber>
    </recommendedName>
</protein>
<reference evidence="13 14" key="1">
    <citation type="submission" date="2018-05" db="EMBL/GenBank/DDBJ databases">
        <title>Genome sequencing and assembly of the regulated plant pathogen Lachnellula willkommii and related sister species for the development of diagnostic species identification markers.</title>
        <authorList>
            <person name="Giroux E."/>
            <person name="Bilodeau G."/>
        </authorList>
    </citation>
    <scope>NUCLEOTIDE SEQUENCE [LARGE SCALE GENOMIC DNA]</scope>
    <source>
        <strain evidence="13 14">CBS 268.59</strain>
    </source>
</reference>
<dbReference type="GO" id="GO:0005739">
    <property type="term" value="C:mitochondrion"/>
    <property type="evidence" value="ECO:0007669"/>
    <property type="project" value="TreeGrafter"/>
</dbReference>
<dbReference type="GO" id="GO:1990180">
    <property type="term" value="P:mitochondrial tRNA 3'-end processing"/>
    <property type="evidence" value="ECO:0007669"/>
    <property type="project" value="TreeGrafter"/>
</dbReference>
<keyword evidence="5" id="KW-0819">tRNA processing</keyword>
<dbReference type="PANTHER" id="PTHR12553">
    <property type="entry name" value="ZINC PHOSPHODIESTERASE ELAC PROTEIN 2"/>
    <property type="match status" value="1"/>
</dbReference>
<evidence type="ECO:0000256" key="2">
    <source>
        <dbReference type="ARBA" id="ARBA00001947"/>
    </source>
</evidence>
<dbReference type="SUPFAM" id="SSF56281">
    <property type="entry name" value="Metallo-hydrolase/oxidoreductase"/>
    <property type="match status" value="2"/>
</dbReference>
<comment type="catalytic activity">
    <reaction evidence="1">
        <text>Endonucleolytic cleavage of RNA, removing extra 3' nucleotides from tRNA precursor, generating 3' termini of tRNAs. A 3'-hydroxy group is left at the tRNA terminus and a 5'-phosphoryl group is left at the trailer molecule.</text>
        <dbReference type="EC" id="3.1.26.11"/>
    </reaction>
</comment>
<dbReference type="Pfam" id="PF23023">
    <property type="entry name" value="Anti-Pycsar_Apyc1"/>
    <property type="match status" value="1"/>
</dbReference>
<dbReference type="Gene3D" id="3.60.15.10">
    <property type="entry name" value="Ribonuclease Z/Hydroxyacylglutathione hydrolase-like"/>
    <property type="match status" value="2"/>
</dbReference>
<evidence type="ECO:0000256" key="9">
    <source>
        <dbReference type="ARBA" id="ARBA00022801"/>
    </source>
</evidence>
<dbReference type="SMART" id="SM00849">
    <property type="entry name" value="Lactamase_B"/>
    <property type="match status" value="1"/>
</dbReference>
<dbReference type="GO" id="GO:0046872">
    <property type="term" value="F:metal ion binding"/>
    <property type="evidence" value="ECO:0007669"/>
    <property type="project" value="UniProtKB-KW"/>
</dbReference>
<keyword evidence="8" id="KW-0255">Endonuclease</keyword>
<feature type="compositionally biased region" description="Basic and acidic residues" evidence="11">
    <location>
        <begin position="293"/>
        <end position="305"/>
    </location>
</feature>
<dbReference type="PANTHER" id="PTHR12553:SF49">
    <property type="entry name" value="ZINC PHOSPHODIESTERASE ELAC PROTEIN 2"/>
    <property type="match status" value="1"/>
</dbReference>
<dbReference type="AlphaFoldDB" id="A0A8T9CKD0"/>
<evidence type="ECO:0000256" key="7">
    <source>
        <dbReference type="ARBA" id="ARBA00022723"/>
    </source>
</evidence>
<feature type="region of interest" description="Disordered" evidence="11">
    <location>
        <begin position="191"/>
        <end position="218"/>
    </location>
</feature>
<evidence type="ECO:0000256" key="5">
    <source>
        <dbReference type="ARBA" id="ARBA00022694"/>
    </source>
</evidence>
<comment type="cofactor">
    <cofactor evidence="2">
        <name>Zn(2+)</name>
        <dbReference type="ChEBI" id="CHEBI:29105"/>
    </cofactor>
</comment>
<comment type="caution">
    <text evidence="13">The sequence shown here is derived from an EMBL/GenBank/DDBJ whole genome shotgun (WGS) entry which is preliminary data.</text>
</comment>
<name>A0A8T9CKD0_9HELO</name>
<accession>A0A8T9CKD0</accession>
<sequence length="954" mass="106318">MPKLIPTSKNHVSRFLRKGYSSQTTTSLVGRNTTERRRTGPIRFPFSESGQPLKKNICLKRIVQGPRLRIDFSKHYLPKYYLALDPIRRSSLGSTPGIQRRESGGNIMKFWVQFLSTPTADTPGTTLVLHFDKKRYLIGNIGEGTQRAAVQRKLGLGKVGDIFLTGPVGWHNAGGLLGMILTVADVVSTSKGQSGAAEGRKDKNRREHGNKAANPTDEEKVWLNLHGGTNLTHLLATARRFIFRKGMPLRTTEFKPRTMPRGNWEPTWQDDLINVWDMVIEPEGQSVTRRKRSHEEFSDDSEKSATGESTGTLEEREDRYDQMRKGVVASMFDSEWKLDALMKKKLSEVALPAAIFVRNSEGKIEKYKGPMPEEGKDIPDVDVLVRSPWPGALIDELPPTKPSFTSVCYIIKGHPQRGKFNPNAAKDLGVKPGPDFRRLTNGESVTTASGSVVAPEMVLSPTKEGTGFAVVELPSALYVESLVSRAEWSLKEVMAGVAAVVWILGPGVIEDTRLQKFMADHSEMKHIISSKDCCPDYLALESPASAAIRLNLLDPERFPVPKYSNYVTEQQSEGQKPYQKAIPGLTLQLEPKVEFQEDKVIHHLDTEAVVKEMLKEVLDLAELSRAEIMSSEYQAKLNENQKDIPSKDAEVVTLGTGSALPSKYRNVSATLIRVPGYGTYLLDCGENTLGQLKRVYGDELPEVLCDLRAIWISHLHADHHLGTASVIKAWAEETARLEDTKSNKLHVISHEGMIQWLREYSEVEDFGYSRVNTLMVGRSDRKFFKFDHQFEPEQVKSVGISSIQACQVEHCHGAAAVAINFPNGFKVAYSGDCRPSNEFVKIGQGATLLVHEATFDDELQGDAIAKKHSTTAEALDIGKRMKARRILLTHFSQRYQKIPVMDSQGGKDQVAIVAFDYMRVKLGDFAKLDAFKPALMKLYEDENEGRDGKAAGDE</sequence>
<evidence type="ECO:0000256" key="4">
    <source>
        <dbReference type="ARBA" id="ARBA00012477"/>
    </source>
</evidence>
<dbReference type="CDD" id="cd07718">
    <property type="entry name" value="RNaseZ_ELAC1_ELAC2-C-term-like_MBL-fold"/>
    <property type="match status" value="1"/>
</dbReference>
<dbReference type="EMBL" id="QGMK01000002">
    <property type="protein sequence ID" value="TVY85552.1"/>
    <property type="molecule type" value="Genomic_DNA"/>
</dbReference>
<organism evidence="13 14">
    <name type="scientific">Lachnellula suecica</name>
    <dbReference type="NCBI Taxonomy" id="602035"/>
    <lineage>
        <taxon>Eukaryota</taxon>
        <taxon>Fungi</taxon>
        <taxon>Dikarya</taxon>
        <taxon>Ascomycota</taxon>
        <taxon>Pezizomycotina</taxon>
        <taxon>Leotiomycetes</taxon>
        <taxon>Helotiales</taxon>
        <taxon>Lachnaceae</taxon>
        <taxon>Lachnellula</taxon>
    </lineage>
</organism>
<keyword evidence="10" id="KW-0862">Zinc</keyword>
<evidence type="ECO:0000256" key="1">
    <source>
        <dbReference type="ARBA" id="ARBA00000402"/>
    </source>
</evidence>
<evidence type="ECO:0000313" key="14">
    <source>
        <dbReference type="Proteomes" id="UP000469558"/>
    </source>
</evidence>
<dbReference type="InterPro" id="IPR001279">
    <property type="entry name" value="Metallo-B-lactamas"/>
</dbReference>
<keyword evidence="9" id="KW-0378">Hydrolase</keyword>
<keyword evidence="14" id="KW-1185">Reference proteome</keyword>
<keyword evidence="6" id="KW-0540">Nuclease</keyword>